<name>A0A9C6XBP5_FRAOC</name>
<dbReference type="GeneID" id="127752339"/>
<dbReference type="OrthoDB" id="429813at2759"/>
<evidence type="ECO:0000313" key="2">
    <source>
        <dbReference type="Proteomes" id="UP000504606"/>
    </source>
</evidence>
<dbReference type="AlphaFoldDB" id="A0A9C6XBP5"/>
<keyword evidence="2" id="KW-1185">Reference proteome</keyword>
<sequence length="144" mass="16604">MTPFDLQFLKNVISRRLLKTQKRSKNLITTLSPFCTNEWNFSDGNVRRLWSKLAARDRILFPFDVTAIDWVAYMRSSAVGFKRFVMKEEVNTGPRHGLYIVHRLSQLACASAVLAALGCLLKPFLYQLWPSSTINFISFVLSKR</sequence>
<dbReference type="KEGG" id="foc:127752339"/>
<dbReference type="Proteomes" id="UP000504606">
    <property type="component" value="Unplaced"/>
</dbReference>
<dbReference type="Pfam" id="PF03015">
    <property type="entry name" value="Sterile"/>
    <property type="match status" value="1"/>
</dbReference>
<dbReference type="RefSeq" id="XP_052133366.1">
    <property type="nucleotide sequence ID" value="XM_052277406.1"/>
</dbReference>
<gene>
    <name evidence="3" type="primary">LOC127752339</name>
</gene>
<evidence type="ECO:0000259" key="1">
    <source>
        <dbReference type="Pfam" id="PF03015"/>
    </source>
</evidence>
<reference evidence="3" key="1">
    <citation type="submission" date="2025-08" db="UniProtKB">
        <authorList>
            <consortium name="RefSeq"/>
        </authorList>
    </citation>
    <scope>IDENTIFICATION</scope>
    <source>
        <tissue evidence="3">Whole organism</tissue>
    </source>
</reference>
<feature type="domain" description="Fatty acyl-CoA reductase C-terminal" evidence="1">
    <location>
        <begin position="14"/>
        <end position="88"/>
    </location>
</feature>
<protein>
    <submittedName>
        <fullName evidence="3">Fatty acyl-CoA reductase wat-like</fullName>
    </submittedName>
</protein>
<organism evidence="2 3">
    <name type="scientific">Frankliniella occidentalis</name>
    <name type="common">Western flower thrips</name>
    <name type="synonym">Euthrips occidentalis</name>
    <dbReference type="NCBI Taxonomy" id="133901"/>
    <lineage>
        <taxon>Eukaryota</taxon>
        <taxon>Metazoa</taxon>
        <taxon>Ecdysozoa</taxon>
        <taxon>Arthropoda</taxon>
        <taxon>Hexapoda</taxon>
        <taxon>Insecta</taxon>
        <taxon>Pterygota</taxon>
        <taxon>Neoptera</taxon>
        <taxon>Paraneoptera</taxon>
        <taxon>Thysanoptera</taxon>
        <taxon>Terebrantia</taxon>
        <taxon>Thripoidea</taxon>
        <taxon>Thripidae</taxon>
        <taxon>Frankliniella</taxon>
    </lineage>
</organism>
<dbReference type="InterPro" id="IPR033640">
    <property type="entry name" value="FAR_C"/>
</dbReference>
<dbReference type="CDD" id="cd09071">
    <property type="entry name" value="FAR_C"/>
    <property type="match status" value="1"/>
</dbReference>
<proteinExistence type="predicted"/>
<evidence type="ECO:0000313" key="3">
    <source>
        <dbReference type="RefSeq" id="XP_052133366.1"/>
    </source>
</evidence>
<accession>A0A9C6XBP5</accession>